<dbReference type="PATRIC" id="fig|1280948.3.peg.1371"/>
<evidence type="ECO:0000256" key="3">
    <source>
        <dbReference type="ARBA" id="ARBA00004953"/>
    </source>
</evidence>
<keyword evidence="12" id="KW-1185">Reference proteome</keyword>
<proteinExistence type="predicted"/>
<evidence type="ECO:0000256" key="5">
    <source>
        <dbReference type="ARBA" id="ARBA00022573"/>
    </source>
</evidence>
<sequence length="332" mass="36165">MSDDLLHGGSLDRMRAAFPDASEPWLDLSTGINPWPYPVEPASADALHHLPTREAYTRCLAAMTKALGAPAESIRLSPGSELLIRLLPKIISPEKTVVLSPSYGDHQQVWNASSTIVIESADALTHADTADAIVLCNPNNPDGRVFSLDELEMARARLARRGGWLIVDEAYADLNPGFSLAPCGGAPGLIILRSFGKFFGLAGVRLGAVMAPMDILDAFDQLLGVWPVSGNALEIGAVAYSDMDWQADMRRRLSKRCNRLDEILSAHRLGPVQGTDLFRYVTCEDAHTLWRGLAQQGIYVRRFAWSNRHLRIGLPGSDSDEARLNAALSLSV</sequence>
<dbReference type="EC" id="4.1.1.81" evidence="4"/>
<dbReference type="CDD" id="cd00609">
    <property type="entry name" value="AAT_like"/>
    <property type="match status" value="1"/>
</dbReference>
<dbReference type="PANTHER" id="PTHR42885">
    <property type="entry name" value="HISTIDINOL-PHOSPHATE AMINOTRANSFERASE-RELATED"/>
    <property type="match status" value="1"/>
</dbReference>
<dbReference type="InterPro" id="IPR015422">
    <property type="entry name" value="PyrdxlP-dep_Trfase_small"/>
</dbReference>
<organism evidence="11 12">
    <name type="scientific">Hyphomonas atlantica</name>
    <dbReference type="NCBI Taxonomy" id="1280948"/>
    <lineage>
        <taxon>Bacteria</taxon>
        <taxon>Pseudomonadati</taxon>
        <taxon>Pseudomonadota</taxon>
        <taxon>Alphaproteobacteria</taxon>
        <taxon>Hyphomonadales</taxon>
        <taxon>Hyphomonadaceae</taxon>
        <taxon>Hyphomonas</taxon>
    </lineage>
</organism>
<accession>A0A059E4N6</accession>
<dbReference type="Gene3D" id="3.90.1150.10">
    <property type="entry name" value="Aspartate Aminotransferase, domain 1"/>
    <property type="match status" value="1"/>
</dbReference>
<keyword evidence="5" id="KW-0169">Cobalamin biosynthesis</keyword>
<evidence type="ECO:0000256" key="4">
    <source>
        <dbReference type="ARBA" id="ARBA00012285"/>
    </source>
</evidence>
<gene>
    <name evidence="11" type="ORF">HY36_15690</name>
</gene>
<dbReference type="Gene3D" id="3.40.640.10">
    <property type="entry name" value="Type I PLP-dependent aspartate aminotransferase-like (Major domain)"/>
    <property type="match status" value="1"/>
</dbReference>
<dbReference type="GO" id="GO:0048472">
    <property type="term" value="F:threonine-phosphate decarboxylase activity"/>
    <property type="evidence" value="ECO:0007669"/>
    <property type="project" value="UniProtKB-EC"/>
</dbReference>
<evidence type="ECO:0000259" key="10">
    <source>
        <dbReference type="Pfam" id="PF00155"/>
    </source>
</evidence>
<comment type="function">
    <text evidence="2">Decarboxylates L-threonine-O-3-phosphate to yield (R)-1-amino-2-propanol O-2-phosphate, the precursor for the linkage between the nucleotide loop and the corrin ring in cobalamin.</text>
</comment>
<dbReference type="Pfam" id="PF00155">
    <property type="entry name" value="Aminotran_1_2"/>
    <property type="match status" value="1"/>
</dbReference>
<evidence type="ECO:0000256" key="7">
    <source>
        <dbReference type="ARBA" id="ARBA00023239"/>
    </source>
</evidence>
<dbReference type="eggNOG" id="COG0079">
    <property type="taxonomic scope" value="Bacteria"/>
</dbReference>
<evidence type="ECO:0000256" key="6">
    <source>
        <dbReference type="ARBA" id="ARBA00022898"/>
    </source>
</evidence>
<comment type="cofactor">
    <cofactor evidence="1">
        <name>pyridoxal 5'-phosphate</name>
        <dbReference type="ChEBI" id="CHEBI:597326"/>
    </cofactor>
</comment>
<name>A0A059E4N6_9PROT</name>
<evidence type="ECO:0000313" key="12">
    <source>
        <dbReference type="Proteomes" id="UP000024547"/>
    </source>
</evidence>
<dbReference type="AlphaFoldDB" id="A0A059E4N6"/>
<dbReference type="STRING" id="1280948.HY36_15690"/>
<dbReference type="Proteomes" id="UP000024547">
    <property type="component" value="Unassembled WGS sequence"/>
</dbReference>
<dbReference type="InterPro" id="IPR015424">
    <property type="entry name" value="PyrdxlP-dep_Trfase"/>
</dbReference>
<keyword evidence="7" id="KW-0456">Lyase</keyword>
<dbReference type="OrthoDB" id="9799304at2"/>
<evidence type="ECO:0000313" key="11">
    <source>
        <dbReference type="EMBL" id="KCZ62507.1"/>
    </source>
</evidence>
<dbReference type="InterPro" id="IPR005860">
    <property type="entry name" value="CobD"/>
</dbReference>
<feature type="domain" description="Aminotransferase class I/classII large" evidence="10">
    <location>
        <begin position="68"/>
        <end position="321"/>
    </location>
</feature>
<dbReference type="UniPathway" id="UPA00148"/>
<dbReference type="InterPro" id="IPR004839">
    <property type="entry name" value="Aminotransferase_I/II_large"/>
</dbReference>
<comment type="caution">
    <text evidence="11">The sequence shown here is derived from an EMBL/GenBank/DDBJ whole genome shotgun (WGS) entry which is preliminary data.</text>
</comment>
<comment type="pathway">
    <text evidence="3">Cofactor biosynthesis; adenosylcobalamin biosynthesis.</text>
</comment>
<dbReference type="GO" id="GO:0030170">
    <property type="term" value="F:pyridoxal phosphate binding"/>
    <property type="evidence" value="ECO:0007669"/>
    <property type="project" value="InterPro"/>
</dbReference>
<evidence type="ECO:0000256" key="1">
    <source>
        <dbReference type="ARBA" id="ARBA00001933"/>
    </source>
</evidence>
<comment type="catalytic activity">
    <reaction evidence="9">
        <text>O-phospho-L-threonine + H(+) = (R)-1-aminopropan-2-yl phosphate + CO2</text>
        <dbReference type="Rhea" id="RHEA:11492"/>
        <dbReference type="ChEBI" id="CHEBI:15378"/>
        <dbReference type="ChEBI" id="CHEBI:16526"/>
        <dbReference type="ChEBI" id="CHEBI:58563"/>
        <dbReference type="ChEBI" id="CHEBI:58675"/>
        <dbReference type="EC" id="4.1.1.81"/>
    </reaction>
</comment>
<dbReference type="InterPro" id="IPR015421">
    <property type="entry name" value="PyrdxlP-dep_Trfase_major"/>
</dbReference>
<evidence type="ECO:0000256" key="2">
    <source>
        <dbReference type="ARBA" id="ARBA00003444"/>
    </source>
</evidence>
<evidence type="ECO:0000256" key="8">
    <source>
        <dbReference type="ARBA" id="ARBA00029996"/>
    </source>
</evidence>
<dbReference type="EMBL" id="AWFH01000009">
    <property type="protein sequence ID" value="KCZ62507.1"/>
    <property type="molecule type" value="Genomic_DNA"/>
</dbReference>
<dbReference type="GO" id="GO:0009236">
    <property type="term" value="P:cobalamin biosynthetic process"/>
    <property type="evidence" value="ECO:0007669"/>
    <property type="project" value="UniProtKB-UniPathway"/>
</dbReference>
<keyword evidence="6" id="KW-0663">Pyridoxal phosphate</keyword>
<dbReference type="SUPFAM" id="SSF53383">
    <property type="entry name" value="PLP-dependent transferases"/>
    <property type="match status" value="1"/>
</dbReference>
<dbReference type="PANTHER" id="PTHR42885:SF1">
    <property type="entry name" value="THREONINE-PHOSPHATE DECARBOXYLASE"/>
    <property type="match status" value="1"/>
</dbReference>
<dbReference type="NCBIfam" id="TIGR01140">
    <property type="entry name" value="L_thr_O3P_dcar"/>
    <property type="match status" value="1"/>
</dbReference>
<evidence type="ECO:0000256" key="9">
    <source>
        <dbReference type="ARBA" id="ARBA00048531"/>
    </source>
</evidence>
<protein>
    <recommendedName>
        <fullName evidence="4">threonine-phosphate decarboxylase</fullName>
        <ecNumber evidence="4">4.1.1.81</ecNumber>
    </recommendedName>
    <alternativeName>
        <fullName evidence="8">L-threonine-O-3-phosphate decarboxylase</fullName>
    </alternativeName>
</protein>
<reference evidence="11 12" key="1">
    <citation type="journal article" date="2014" name="Antonie Van Leeuwenhoek">
        <title>Hyphomonas beringensis sp. nov. and Hyphomonas chukchiensis sp. nov., isolated from surface seawater of the Bering Sea and Chukchi Sea.</title>
        <authorList>
            <person name="Li C."/>
            <person name="Lai Q."/>
            <person name="Li G."/>
            <person name="Dong C."/>
            <person name="Wang J."/>
            <person name="Liao Y."/>
            <person name="Shao Z."/>
        </authorList>
    </citation>
    <scope>NUCLEOTIDE SEQUENCE [LARGE SCALE GENOMIC DNA]</scope>
    <source>
        <strain evidence="11 12">22II1-22F38</strain>
    </source>
</reference>
<dbReference type="RefSeq" id="WP_035550267.1">
    <property type="nucleotide sequence ID" value="NZ_AWFH01000009.1"/>
</dbReference>